<sequence length="464" mass="49916">MELLYYTRLARRNWPLVLLAILLGVGAATAITTVTPPKYVATISMLVSGHDREGSLSTAYQAGMLSAQRVHSYATLLSSRRVVSQITEEDDVERLQANITAEAVPGTVLLRATVGDPDPARAAALANALGERFAKLIDQIERPTPSSRPIVKVTLVDRAETPEAPVSPRPVVNLVMGLLSALILVMAAVVVRDRLDTTIKSTEALQQASGSSTLGIIGYERNARRHPLIVRNQGRSSRSEAFRTLRTNLQFIGVDRQPKSLVVTSCLPAEGKSSVSANLAITLAQAGWRVILVDGDLRRPTIPAYLGIEGTTGLTDVLIGRAQLKEVIQIWGEPGMSVLPSGQVPPNPSELLGSGGMREMLAQLTEMYDMVIIDAPPLLPVTDAATLGALCDGALLVTRHGKTRREHMVRATELLASINVRVVGTVLNFVPLKDNSYFGYGYGYGYEAKPEAKVKAKVKHPVGV</sequence>
<comment type="similarity">
    <text evidence="2">Belongs to the CpsC/CapA family.</text>
</comment>
<dbReference type="SUPFAM" id="SSF52540">
    <property type="entry name" value="P-loop containing nucleoside triphosphate hydrolases"/>
    <property type="match status" value="1"/>
</dbReference>
<keyword evidence="3" id="KW-1003">Cell membrane</keyword>
<dbReference type="Pfam" id="PF02706">
    <property type="entry name" value="Wzz"/>
    <property type="match status" value="1"/>
</dbReference>
<keyword evidence="5" id="KW-0547">Nucleotide-binding</keyword>
<evidence type="ECO:0000256" key="4">
    <source>
        <dbReference type="ARBA" id="ARBA00022692"/>
    </source>
</evidence>
<evidence type="ECO:0000259" key="9">
    <source>
        <dbReference type="Pfam" id="PF02706"/>
    </source>
</evidence>
<dbReference type="PANTHER" id="PTHR32309">
    <property type="entry name" value="TYROSINE-PROTEIN KINASE"/>
    <property type="match status" value="1"/>
</dbReference>
<evidence type="ECO:0000313" key="10">
    <source>
        <dbReference type="EMBL" id="GAA4206657.1"/>
    </source>
</evidence>
<dbReference type="PANTHER" id="PTHR32309:SF13">
    <property type="entry name" value="FERRIC ENTEROBACTIN TRANSPORT PROTEIN FEPE"/>
    <property type="match status" value="1"/>
</dbReference>
<accession>A0ABP8BH19</accession>
<evidence type="ECO:0000256" key="6">
    <source>
        <dbReference type="ARBA" id="ARBA00022840"/>
    </source>
</evidence>
<evidence type="ECO:0000256" key="7">
    <source>
        <dbReference type="ARBA" id="ARBA00022989"/>
    </source>
</evidence>
<keyword evidence="4" id="KW-0812">Transmembrane</keyword>
<dbReference type="CDD" id="cd05387">
    <property type="entry name" value="BY-kinase"/>
    <property type="match status" value="1"/>
</dbReference>
<reference evidence="11" key="1">
    <citation type="journal article" date="2019" name="Int. J. Syst. Evol. Microbiol.">
        <title>The Global Catalogue of Microorganisms (GCM) 10K type strain sequencing project: providing services to taxonomists for standard genome sequencing and annotation.</title>
        <authorList>
            <consortium name="The Broad Institute Genomics Platform"/>
            <consortium name="The Broad Institute Genome Sequencing Center for Infectious Disease"/>
            <person name="Wu L."/>
            <person name="Ma J."/>
        </authorList>
    </citation>
    <scope>NUCLEOTIDE SEQUENCE [LARGE SCALE GENOMIC DNA]</scope>
    <source>
        <strain evidence="11">JCM 17388</strain>
    </source>
</reference>
<protein>
    <submittedName>
        <fullName evidence="10">Polysaccharide biosynthesis tyrosine autokinase</fullName>
    </submittedName>
</protein>
<dbReference type="InterPro" id="IPR027417">
    <property type="entry name" value="P-loop_NTPase"/>
</dbReference>
<dbReference type="InterPro" id="IPR003856">
    <property type="entry name" value="LPS_length_determ_N"/>
</dbReference>
<comment type="caution">
    <text evidence="10">The sequence shown here is derived from an EMBL/GenBank/DDBJ whole genome shotgun (WGS) entry which is preliminary data.</text>
</comment>
<name>A0ABP8BH19_9ACTN</name>
<evidence type="ECO:0000256" key="2">
    <source>
        <dbReference type="ARBA" id="ARBA00006683"/>
    </source>
</evidence>
<evidence type="ECO:0000313" key="11">
    <source>
        <dbReference type="Proteomes" id="UP001501251"/>
    </source>
</evidence>
<dbReference type="EMBL" id="BAABAQ010000016">
    <property type="protein sequence ID" value="GAA4206657.1"/>
    <property type="molecule type" value="Genomic_DNA"/>
</dbReference>
<evidence type="ECO:0000256" key="5">
    <source>
        <dbReference type="ARBA" id="ARBA00022741"/>
    </source>
</evidence>
<keyword evidence="11" id="KW-1185">Reference proteome</keyword>
<dbReference type="Pfam" id="PF10609">
    <property type="entry name" value="ParA"/>
    <property type="match status" value="1"/>
</dbReference>
<dbReference type="RefSeq" id="WP_344922425.1">
    <property type="nucleotide sequence ID" value="NZ_BAABAQ010000016.1"/>
</dbReference>
<proteinExistence type="inferred from homology"/>
<feature type="domain" description="Polysaccharide chain length determinant N-terminal" evidence="9">
    <location>
        <begin position="11"/>
        <end position="87"/>
    </location>
</feature>
<dbReference type="InterPro" id="IPR005702">
    <property type="entry name" value="Wzc-like_C"/>
</dbReference>
<evidence type="ECO:0000256" key="1">
    <source>
        <dbReference type="ARBA" id="ARBA00004651"/>
    </source>
</evidence>
<dbReference type="NCBIfam" id="TIGR01007">
    <property type="entry name" value="eps_fam"/>
    <property type="match status" value="1"/>
</dbReference>
<dbReference type="Gene3D" id="3.40.50.300">
    <property type="entry name" value="P-loop containing nucleotide triphosphate hydrolases"/>
    <property type="match status" value="1"/>
</dbReference>
<gene>
    <name evidence="10" type="ORF">GCM10022252_69120</name>
</gene>
<organism evidence="10 11">
    <name type="scientific">Streptosporangium oxazolinicum</name>
    <dbReference type="NCBI Taxonomy" id="909287"/>
    <lineage>
        <taxon>Bacteria</taxon>
        <taxon>Bacillati</taxon>
        <taxon>Actinomycetota</taxon>
        <taxon>Actinomycetes</taxon>
        <taxon>Streptosporangiales</taxon>
        <taxon>Streptosporangiaceae</taxon>
        <taxon>Streptosporangium</taxon>
    </lineage>
</organism>
<keyword evidence="7" id="KW-1133">Transmembrane helix</keyword>
<evidence type="ECO:0000256" key="8">
    <source>
        <dbReference type="ARBA" id="ARBA00023136"/>
    </source>
</evidence>
<keyword evidence="6" id="KW-0067">ATP-binding</keyword>
<dbReference type="Proteomes" id="UP001501251">
    <property type="component" value="Unassembled WGS sequence"/>
</dbReference>
<dbReference type="InterPro" id="IPR033756">
    <property type="entry name" value="YlxH/NBP35"/>
</dbReference>
<dbReference type="InterPro" id="IPR050445">
    <property type="entry name" value="Bact_polysacc_biosynth/exp"/>
</dbReference>
<evidence type="ECO:0000256" key="3">
    <source>
        <dbReference type="ARBA" id="ARBA00022475"/>
    </source>
</evidence>
<keyword evidence="8" id="KW-0472">Membrane</keyword>
<comment type="subcellular location">
    <subcellularLocation>
        <location evidence="1">Cell membrane</location>
        <topology evidence="1">Multi-pass membrane protein</topology>
    </subcellularLocation>
</comment>